<comment type="caution">
    <text evidence="7">The sequence shown here is derived from an EMBL/GenBank/DDBJ whole genome shotgun (WGS) entry which is preliminary data.</text>
</comment>
<evidence type="ECO:0000313" key="7">
    <source>
        <dbReference type="EMBL" id="OKZ32254.1"/>
    </source>
</evidence>
<dbReference type="Gene3D" id="3.40.50.2300">
    <property type="match status" value="1"/>
</dbReference>
<gene>
    <name evidence="7" type="ORF">BHV79_11100</name>
</gene>
<sequence length="164" mass="18583">MMTDEELRGKRRILFVCLGNICRSPAAEGIMKRIVEEEGGAGYVIDSAGTGRYHIGQLPDPRMRVHARYRGLELDHHCRQVTPSDFDDFDLIIGMDNNNIANLHAIAPSPEAEDKIVAMGDFFNKSTYYYYVPDPYYEGDEGFEIVLDLLQEGCRNLYNAIEGK</sequence>
<organism evidence="7 8">
    <name type="scientific">Bacteroides uniformis</name>
    <dbReference type="NCBI Taxonomy" id="820"/>
    <lineage>
        <taxon>Bacteria</taxon>
        <taxon>Pseudomonadati</taxon>
        <taxon>Bacteroidota</taxon>
        <taxon>Bacteroidia</taxon>
        <taxon>Bacteroidales</taxon>
        <taxon>Bacteroidaceae</taxon>
        <taxon>Bacteroides</taxon>
    </lineage>
</organism>
<feature type="active site" description="Proton donor" evidence="5">
    <location>
        <position position="134"/>
    </location>
</feature>
<dbReference type="InterPro" id="IPR023485">
    <property type="entry name" value="Ptyr_pPase"/>
</dbReference>
<dbReference type="GO" id="GO:0004725">
    <property type="term" value="F:protein tyrosine phosphatase activity"/>
    <property type="evidence" value="ECO:0007669"/>
    <property type="project" value="UniProtKB-EC"/>
</dbReference>
<dbReference type="EC" id="3.1.3.48" evidence="2"/>
<dbReference type="SMART" id="SM00226">
    <property type="entry name" value="LMWPc"/>
    <property type="match status" value="1"/>
</dbReference>
<keyword evidence="3" id="KW-0378">Hydrolase</keyword>
<evidence type="ECO:0000256" key="5">
    <source>
        <dbReference type="PIRSR" id="PIRSR617867-1"/>
    </source>
</evidence>
<keyword evidence="4" id="KW-0904">Protein phosphatase</keyword>
<protein>
    <recommendedName>
        <fullName evidence="2">protein-tyrosine-phosphatase</fullName>
        <ecNumber evidence="2">3.1.3.48</ecNumber>
    </recommendedName>
</protein>
<evidence type="ECO:0000256" key="3">
    <source>
        <dbReference type="ARBA" id="ARBA00022801"/>
    </source>
</evidence>
<dbReference type="PANTHER" id="PTHR11717:SF7">
    <property type="entry name" value="LOW MOLECULAR WEIGHT PHOSPHOTYROSINE PROTEIN PHOSPHATASE"/>
    <property type="match status" value="1"/>
</dbReference>
<evidence type="ECO:0000313" key="8">
    <source>
        <dbReference type="Proteomes" id="UP000186549"/>
    </source>
</evidence>
<reference evidence="7 8" key="1">
    <citation type="journal article" date="2016" name="Nat. Biotechnol.">
        <title>Measurement of bacterial replication rates in microbial communities.</title>
        <authorList>
            <person name="Brown C.T."/>
            <person name="Olm M.R."/>
            <person name="Thomas B.C."/>
            <person name="Banfield J.F."/>
        </authorList>
    </citation>
    <scope>NUCLEOTIDE SEQUENCE [LARGE SCALE GENOMIC DNA]</scope>
    <source>
        <strain evidence="7">45_41</strain>
    </source>
</reference>
<dbReference type="InterPro" id="IPR050438">
    <property type="entry name" value="LMW_PTPase"/>
</dbReference>
<dbReference type="PRINTS" id="PR00719">
    <property type="entry name" value="LMWPTPASE"/>
</dbReference>
<comment type="similarity">
    <text evidence="1">Belongs to the low molecular weight phosphotyrosine protein phosphatase family.</text>
</comment>
<dbReference type="InterPro" id="IPR036196">
    <property type="entry name" value="Ptyr_pPase_sf"/>
</dbReference>
<feature type="domain" description="Phosphotyrosine protein phosphatase I" evidence="6">
    <location>
        <begin position="11"/>
        <end position="160"/>
    </location>
</feature>
<dbReference type="PANTHER" id="PTHR11717">
    <property type="entry name" value="LOW MOLECULAR WEIGHT PROTEIN TYROSINE PHOSPHATASE"/>
    <property type="match status" value="1"/>
</dbReference>
<dbReference type="SUPFAM" id="SSF52788">
    <property type="entry name" value="Phosphotyrosine protein phosphatases I"/>
    <property type="match status" value="1"/>
</dbReference>
<feature type="active site" description="Nucleophile" evidence="5">
    <location>
        <position position="17"/>
    </location>
</feature>
<feature type="active site" evidence="5">
    <location>
        <position position="23"/>
    </location>
</feature>
<dbReference type="Proteomes" id="UP000186549">
    <property type="component" value="Unassembled WGS sequence"/>
</dbReference>
<dbReference type="AlphaFoldDB" id="A0A1Q6I037"/>
<evidence type="ECO:0000256" key="2">
    <source>
        <dbReference type="ARBA" id="ARBA00013064"/>
    </source>
</evidence>
<dbReference type="CDD" id="cd16343">
    <property type="entry name" value="LMWPTP"/>
    <property type="match status" value="1"/>
</dbReference>
<proteinExistence type="inferred from homology"/>
<dbReference type="Pfam" id="PF01451">
    <property type="entry name" value="LMWPc"/>
    <property type="match status" value="1"/>
</dbReference>
<evidence type="ECO:0000259" key="6">
    <source>
        <dbReference type="SMART" id="SM00226"/>
    </source>
</evidence>
<dbReference type="InterPro" id="IPR017867">
    <property type="entry name" value="Tyr_phospatase_low_mol_wt"/>
</dbReference>
<dbReference type="EMBL" id="MNQU01000235">
    <property type="protein sequence ID" value="OKZ32254.1"/>
    <property type="molecule type" value="Genomic_DNA"/>
</dbReference>
<accession>A0A1Q6I037</accession>
<evidence type="ECO:0000256" key="1">
    <source>
        <dbReference type="ARBA" id="ARBA00011063"/>
    </source>
</evidence>
<evidence type="ECO:0000256" key="4">
    <source>
        <dbReference type="ARBA" id="ARBA00022912"/>
    </source>
</evidence>
<name>A0A1Q6I037_BACUN</name>